<reference evidence="2 3" key="1">
    <citation type="submission" date="2006-06" db="EMBL/GenBank/DDBJ databases">
        <authorList>
            <person name="Moran M.A."/>
            <person name="Ferriera S."/>
            <person name="Johnson J."/>
            <person name="Kravitz S."/>
            <person name="Beeson K."/>
            <person name="Sutton G."/>
            <person name="Rogers Y.-H."/>
            <person name="Friedman R."/>
            <person name="Frazier M."/>
            <person name="Venter J.C."/>
        </authorList>
    </citation>
    <scope>NUCLEOTIDE SEQUENCE [LARGE SCALE GENOMIC DNA]</scope>
    <source>
        <strain evidence="2 3">E-37</strain>
    </source>
</reference>
<name>A3K209_SAGS3</name>
<dbReference type="Gene3D" id="2.60.40.10">
    <property type="entry name" value="Immunoglobulins"/>
    <property type="match status" value="1"/>
</dbReference>
<organism evidence="2 3">
    <name type="scientific">Sagittula stellata (strain ATCC 700073 / DSM 11524 / E-37)</name>
    <dbReference type="NCBI Taxonomy" id="388399"/>
    <lineage>
        <taxon>Bacteria</taxon>
        <taxon>Pseudomonadati</taxon>
        <taxon>Pseudomonadota</taxon>
        <taxon>Alphaproteobacteria</taxon>
        <taxon>Rhodobacterales</taxon>
        <taxon>Roseobacteraceae</taxon>
        <taxon>Sagittula</taxon>
    </lineage>
</organism>
<dbReference type="SUPFAM" id="SSF49265">
    <property type="entry name" value="Fibronectin type III"/>
    <property type="match status" value="1"/>
</dbReference>
<evidence type="ECO:0008006" key="4">
    <source>
        <dbReference type="Google" id="ProtNLM"/>
    </source>
</evidence>
<dbReference type="eggNOG" id="COG4733">
    <property type="taxonomic scope" value="Bacteria"/>
</dbReference>
<accession>A3K209</accession>
<keyword evidence="3" id="KW-1185">Reference proteome</keyword>
<dbReference type="EMBL" id="AAYA01000004">
    <property type="protein sequence ID" value="EBA08955.1"/>
    <property type="molecule type" value="Genomic_DNA"/>
</dbReference>
<evidence type="ECO:0000313" key="3">
    <source>
        <dbReference type="Proteomes" id="UP000005713"/>
    </source>
</evidence>
<dbReference type="InterPro" id="IPR036116">
    <property type="entry name" value="FN3_sf"/>
</dbReference>
<dbReference type="AlphaFoldDB" id="A3K209"/>
<feature type="chain" id="PRO_5002654802" description="Fibronectin type-III domain-containing protein" evidence="1">
    <location>
        <begin position="24"/>
        <end position="723"/>
    </location>
</feature>
<feature type="signal peptide" evidence="1">
    <location>
        <begin position="1"/>
        <end position="23"/>
    </location>
</feature>
<sequence length="723" mass="77278">MRRRSLAVALLASTWLTPTEARAMPPVAALVAGLTGGALFPVAGILGQLGAVGYSTGFAIGSAIGGSVLGRALLGVGLSALAGSFTPKFDVPRFNVPEPSAQMGNFAQPVSYAQWVFGRTRKGGPLGFTQASGSRRHYVVILAAHEIEGIAEHWIDEYTVGLDGAVTDFGSSNFLTNGDGGGHTAPDILKTYGRIEVFRGEAGQTANAGLVSTFTEITEDFDFAGLAGAVVWAARSSPQNFSSVYPNGRQWVYAPVIDGLNQIYDPRDDTYKYTANAALCMAYWITQVLGGQVDWDEVAEEADVCDEVVLNAEGEQLARWEINGTISDDQEFETQRAQMAGACDAFVYERTDGKVGFKVGRWIAPTVTLSGSDFLDLEVTEGQWGADAPTEVSVKFVEPDNAWRESPSGTWVEDAGVNVVKDEPELYLVSNHNQASRLAKRIAKARRPQYHLSGTIGLMGYELIGQRFFTLTHTGMGIAQYFEVGTLVRASSGLFELTAISVEPEDFDFDASTEEPDRPEFEAIDSAFASEHLTGFTATAGDGGSIVTEWGVQEDYLWQQVRWKAVAATQWQSQTITDGATELIITGLLDGTTYQVQGRNAYAGLLSNPSDWTPEPAAEVVTVGSSTAPASLAAFSVTEAAGDVTIDFTTANDPNHYATRIYRNTVSDFGTAMLIATDYIGPNQSSTYEDAGLAAGTYYFWAVPVNASGVAGPASGPETETIV</sequence>
<dbReference type="RefSeq" id="WP_005857928.1">
    <property type="nucleotide sequence ID" value="NZ_AAYA01000004.1"/>
</dbReference>
<proteinExistence type="predicted"/>
<comment type="caution">
    <text evidence="2">The sequence shown here is derived from an EMBL/GenBank/DDBJ whole genome shotgun (WGS) entry which is preliminary data.</text>
</comment>
<keyword evidence="1" id="KW-0732">Signal</keyword>
<protein>
    <recommendedName>
        <fullName evidence="4">Fibronectin type-III domain-containing protein</fullName>
    </recommendedName>
</protein>
<dbReference type="InterPro" id="IPR013783">
    <property type="entry name" value="Ig-like_fold"/>
</dbReference>
<dbReference type="Proteomes" id="UP000005713">
    <property type="component" value="Unassembled WGS sequence"/>
</dbReference>
<evidence type="ECO:0000313" key="2">
    <source>
        <dbReference type="EMBL" id="EBA08955.1"/>
    </source>
</evidence>
<evidence type="ECO:0000256" key="1">
    <source>
        <dbReference type="SAM" id="SignalP"/>
    </source>
</evidence>
<gene>
    <name evidence="2" type="ORF">SSE37_04895</name>
</gene>